<proteinExistence type="predicted"/>
<gene>
    <name evidence="1" type="ORF">AB835_11715</name>
</gene>
<dbReference type="EMBL" id="MDLC01000047">
    <property type="protein sequence ID" value="ODS22912.1"/>
    <property type="molecule type" value="Genomic_DNA"/>
</dbReference>
<name>A0A1D2QMW1_9GAMM</name>
<dbReference type="Proteomes" id="UP000242502">
    <property type="component" value="Unassembled WGS sequence"/>
</dbReference>
<evidence type="ECO:0000313" key="2">
    <source>
        <dbReference type="Proteomes" id="UP000242502"/>
    </source>
</evidence>
<sequence>MPVEIVIYLDKCEVQQVINVLQTLPACLQPKYFSEEETVKSKKDQVGDEKRFNKFISHNPIGFFLFGESCMYDIALQSKGYTKIYCDINDESLYSHIPLFFRVMATIYPIFGFAGENQERLPDADGSYVITHEEVTSERDHRNKHFITIGINHIESGIGNDLNKYIPGVYWYTLLSDELLKKHNVNLSNLSGESISCELLGDDSLYLLKFYENPEDWRVHADRLDDLCEKVDGMFSRRDVEKALVGVDSYLDYDDIISEWR</sequence>
<dbReference type="STRING" id="62101.AB835_11715"/>
<accession>A0A1D2QMW1</accession>
<dbReference type="AlphaFoldDB" id="A0A1D2QMW1"/>
<protein>
    <submittedName>
        <fullName evidence="1">Uncharacterized protein</fullName>
    </submittedName>
</protein>
<organism evidence="1 2">
    <name type="scientific">Candidatus Endobugula sertula</name>
    <name type="common">Bugula neritina bacterial symbiont</name>
    <dbReference type="NCBI Taxonomy" id="62101"/>
    <lineage>
        <taxon>Bacteria</taxon>
        <taxon>Pseudomonadati</taxon>
        <taxon>Pseudomonadota</taxon>
        <taxon>Gammaproteobacteria</taxon>
        <taxon>Cellvibrionales</taxon>
        <taxon>Cellvibrionaceae</taxon>
        <taxon>Candidatus Endobugula</taxon>
    </lineage>
</organism>
<reference evidence="1 2" key="1">
    <citation type="journal article" date="2016" name="Appl. Environ. Microbiol.">
        <title>Lack of Overt Genome Reduction in the Bryostatin-Producing Bryozoan Symbiont "Candidatus Endobugula sertula".</title>
        <authorList>
            <person name="Miller I.J."/>
            <person name="Vanee N."/>
            <person name="Fong S.S."/>
            <person name="Lim-Fong G.E."/>
            <person name="Kwan J.C."/>
        </authorList>
    </citation>
    <scope>NUCLEOTIDE SEQUENCE [LARGE SCALE GENOMIC DNA]</scope>
    <source>
        <strain evidence="1">AB1-4</strain>
    </source>
</reference>
<evidence type="ECO:0000313" key="1">
    <source>
        <dbReference type="EMBL" id="ODS22912.1"/>
    </source>
</evidence>
<comment type="caution">
    <text evidence="1">The sequence shown here is derived from an EMBL/GenBank/DDBJ whole genome shotgun (WGS) entry which is preliminary data.</text>
</comment>